<sequence length="60" mass="6900">MTDGLLAQIGNEKDCQVQFLQLARFYILAVFLGDVLIYLEDRLLTHCSNKIAEHLKNEAY</sequence>
<organism evidence="2 3">
    <name type="scientific">Streptococcus intermedius</name>
    <dbReference type="NCBI Taxonomy" id="1338"/>
    <lineage>
        <taxon>Bacteria</taxon>
        <taxon>Bacillati</taxon>
        <taxon>Bacillota</taxon>
        <taxon>Bacilli</taxon>
        <taxon>Lactobacillales</taxon>
        <taxon>Streptococcaceae</taxon>
        <taxon>Streptococcus</taxon>
        <taxon>Streptococcus anginosus group</taxon>
    </lineage>
</organism>
<keyword evidence="1" id="KW-1133">Transmembrane helix</keyword>
<feature type="transmembrane region" description="Helical" evidence="1">
    <location>
        <begin position="20"/>
        <end position="39"/>
    </location>
</feature>
<gene>
    <name evidence="2" type="ORF">HXO88_05345</name>
</gene>
<evidence type="ECO:0000313" key="2">
    <source>
        <dbReference type="EMBL" id="MBF1713146.1"/>
    </source>
</evidence>
<evidence type="ECO:0000313" key="3">
    <source>
        <dbReference type="Proteomes" id="UP000721045"/>
    </source>
</evidence>
<dbReference type="Proteomes" id="UP000721045">
    <property type="component" value="Unassembled WGS sequence"/>
</dbReference>
<dbReference type="AlphaFoldDB" id="A0A930RC07"/>
<dbReference type="EMBL" id="JABZYP010000016">
    <property type="protein sequence ID" value="MBF1713146.1"/>
    <property type="molecule type" value="Genomic_DNA"/>
</dbReference>
<proteinExistence type="predicted"/>
<keyword evidence="1" id="KW-0472">Membrane</keyword>
<keyword evidence="1" id="KW-0812">Transmembrane</keyword>
<protein>
    <submittedName>
        <fullName evidence="2">Uncharacterized protein</fullName>
    </submittedName>
</protein>
<comment type="caution">
    <text evidence="2">The sequence shown here is derived from an EMBL/GenBank/DDBJ whole genome shotgun (WGS) entry which is preliminary data.</text>
</comment>
<evidence type="ECO:0000256" key="1">
    <source>
        <dbReference type="SAM" id="Phobius"/>
    </source>
</evidence>
<accession>A0A930RC07</accession>
<name>A0A930RC07_STRIT</name>
<reference evidence="2" key="1">
    <citation type="submission" date="2020-04" db="EMBL/GenBank/DDBJ databases">
        <title>Deep metagenomics examines the oral microbiome during advanced dental caries in children, revealing novel taxa and co-occurrences with host molecules.</title>
        <authorList>
            <person name="Baker J.L."/>
            <person name="Morton J.T."/>
            <person name="Dinis M."/>
            <person name="Alvarez R."/>
            <person name="Tran N.C."/>
            <person name="Knight R."/>
            <person name="Edlund A."/>
        </authorList>
    </citation>
    <scope>NUCLEOTIDE SEQUENCE</scope>
    <source>
        <strain evidence="2">JCVI_23_bin.22</strain>
    </source>
</reference>